<feature type="compositionally biased region" description="Acidic residues" evidence="1">
    <location>
        <begin position="81"/>
        <end position="94"/>
    </location>
</feature>
<dbReference type="Proteomes" id="UP000759131">
    <property type="component" value="Unassembled WGS sequence"/>
</dbReference>
<sequence length="237" mass="26320">MKAKPIRREIKCHDESSASAAIPTISALPFNSKGSLLGGDWAVGEEYDPIWPNDYEKAREERREKRHKEQRKPQKRALGLDYDDEEDDKCDADDDSRRRSGAAIAPPPSLVDSCVAKKIMAKMGYKEGQGLGREEQGMASPLLVEKTSKRGGKIVDATPVATPVESITEIMKTPSKVVLLRNMVAKGEVDELLEEETKEECGKYGDVMRVVIFEVPEAEHEFPSVVRRTVSSSTDSQ</sequence>
<evidence type="ECO:0000256" key="1">
    <source>
        <dbReference type="SAM" id="MobiDB-lite"/>
    </source>
</evidence>
<name>A0A7R9KR28_9ACAR</name>
<dbReference type="Gene3D" id="3.30.70.330">
    <property type="match status" value="1"/>
</dbReference>
<dbReference type="PANTHER" id="PTHR13288:SF8">
    <property type="entry name" value="SPLICING FACTOR 45"/>
    <property type="match status" value="1"/>
</dbReference>
<dbReference type="SMART" id="SM00443">
    <property type="entry name" value="G_patch"/>
    <property type="match status" value="1"/>
</dbReference>
<reference evidence="3" key="1">
    <citation type="submission" date="2020-11" db="EMBL/GenBank/DDBJ databases">
        <authorList>
            <person name="Tran Van P."/>
        </authorList>
    </citation>
    <scope>NUCLEOTIDE SEQUENCE</scope>
</reference>
<feature type="region of interest" description="Disordered" evidence="1">
    <location>
        <begin position="1"/>
        <end position="25"/>
    </location>
</feature>
<dbReference type="InterPro" id="IPR000467">
    <property type="entry name" value="G_patch_dom"/>
</dbReference>
<dbReference type="PANTHER" id="PTHR13288">
    <property type="entry name" value="SPLICING FACTOR 45 SPF45"/>
    <property type="match status" value="1"/>
</dbReference>
<protein>
    <recommendedName>
        <fullName evidence="2">G-patch domain-containing protein</fullName>
    </recommendedName>
</protein>
<gene>
    <name evidence="3" type="ORF">OSB1V03_LOCUS8139</name>
</gene>
<dbReference type="EMBL" id="CAJPIZ010004980">
    <property type="protein sequence ID" value="CAG2108144.1"/>
    <property type="molecule type" value="Genomic_DNA"/>
</dbReference>
<proteinExistence type="predicted"/>
<evidence type="ECO:0000313" key="4">
    <source>
        <dbReference type="Proteomes" id="UP000759131"/>
    </source>
</evidence>
<accession>A0A7R9KR28</accession>
<dbReference type="InterPro" id="IPR040052">
    <property type="entry name" value="RBM17"/>
</dbReference>
<dbReference type="Pfam" id="PF01585">
    <property type="entry name" value="G-patch"/>
    <property type="match status" value="1"/>
</dbReference>
<dbReference type="OrthoDB" id="5411533at2759"/>
<feature type="compositionally biased region" description="Basic residues" evidence="1">
    <location>
        <begin position="64"/>
        <end position="75"/>
    </location>
</feature>
<keyword evidence="4" id="KW-1185">Reference proteome</keyword>
<dbReference type="InterPro" id="IPR012677">
    <property type="entry name" value="Nucleotide-bd_a/b_plait_sf"/>
</dbReference>
<feature type="domain" description="G-patch" evidence="2">
    <location>
        <begin position="112"/>
        <end position="152"/>
    </location>
</feature>
<dbReference type="GO" id="GO:0045292">
    <property type="term" value="P:mRNA cis splicing, via spliceosome"/>
    <property type="evidence" value="ECO:0007669"/>
    <property type="project" value="InterPro"/>
</dbReference>
<evidence type="ECO:0000313" key="3">
    <source>
        <dbReference type="EMBL" id="CAD7627714.1"/>
    </source>
</evidence>
<dbReference type="GO" id="GO:0000380">
    <property type="term" value="P:alternative mRNA splicing, via spliceosome"/>
    <property type="evidence" value="ECO:0007669"/>
    <property type="project" value="TreeGrafter"/>
</dbReference>
<dbReference type="EMBL" id="OC859555">
    <property type="protein sequence ID" value="CAD7627714.1"/>
    <property type="molecule type" value="Genomic_DNA"/>
</dbReference>
<dbReference type="PROSITE" id="PS50174">
    <property type="entry name" value="G_PATCH"/>
    <property type="match status" value="1"/>
</dbReference>
<feature type="compositionally biased region" description="Basic and acidic residues" evidence="1">
    <location>
        <begin position="1"/>
        <end position="16"/>
    </location>
</feature>
<organism evidence="3">
    <name type="scientific">Medioppia subpectinata</name>
    <dbReference type="NCBI Taxonomy" id="1979941"/>
    <lineage>
        <taxon>Eukaryota</taxon>
        <taxon>Metazoa</taxon>
        <taxon>Ecdysozoa</taxon>
        <taxon>Arthropoda</taxon>
        <taxon>Chelicerata</taxon>
        <taxon>Arachnida</taxon>
        <taxon>Acari</taxon>
        <taxon>Acariformes</taxon>
        <taxon>Sarcoptiformes</taxon>
        <taxon>Oribatida</taxon>
        <taxon>Brachypylina</taxon>
        <taxon>Oppioidea</taxon>
        <taxon>Oppiidae</taxon>
        <taxon>Medioppia</taxon>
    </lineage>
</organism>
<dbReference type="GO" id="GO:0071011">
    <property type="term" value="C:precatalytic spliceosome"/>
    <property type="evidence" value="ECO:0007669"/>
    <property type="project" value="TreeGrafter"/>
</dbReference>
<feature type="region of interest" description="Disordered" evidence="1">
    <location>
        <begin position="58"/>
        <end position="107"/>
    </location>
</feature>
<dbReference type="GO" id="GO:0003676">
    <property type="term" value="F:nucleic acid binding"/>
    <property type="evidence" value="ECO:0007669"/>
    <property type="project" value="InterPro"/>
</dbReference>
<evidence type="ECO:0000259" key="2">
    <source>
        <dbReference type="PROSITE" id="PS50174"/>
    </source>
</evidence>
<dbReference type="AlphaFoldDB" id="A0A7R9KR28"/>